<dbReference type="InterPro" id="IPR008948">
    <property type="entry name" value="L-Aspartase-like"/>
</dbReference>
<evidence type="ECO:0000256" key="3">
    <source>
        <dbReference type="ARBA" id="ARBA00022605"/>
    </source>
</evidence>
<organism evidence="6 7">
    <name type="scientific">Streptococcus gordonii</name>
    <dbReference type="NCBI Taxonomy" id="1302"/>
    <lineage>
        <taxon>Bacteria</taxon>
        <taxon>Bacillati</taxon>
        <taxon>Bacillota</taxon>
        <taxon>Bacilli</taxon>
        <taxon>Lactobacillales</taxon>
        <taxon>Streptococcaceae</taxon>
        <taxon>Streptococcus</taxon>
    </lineage>
</organism>
<dbReference type="EC" id="4.3.2.1" evidence="1"/>
<dbReference type="SUPFAM" id="SSF48557">
    <property type="entry name" value="L-aspartase-like"/>
    <property type="match status" value="1"/>
</dbReference>
<keyword evidence="3" id="KW-0028">Amino-acid biosynthesis</keyword>
<evidence type="ECO:0000256" key="2">
    <source>
        <dbReference type="ARBA" id="ARBA00022571"/>
    </source>
</evidence>
<dbReference type="InterPro" id="IPR009049">
    <property type="entry name" value="Argininosuccinate_lyase"/>
</dbReference>
<dbReference type="GO" id="GO:0004056">
    <property type="term" value="F:argininosuccinate lyase activity"/>
    <property type="evidence" value="ECO:0007669"/>
    <property type="project" value="UniProtKB-EC"/>
</dbReference>
<keyword evidence="4 6" id="KW-0456">Lyase</keyword>
<evidence type="ECO:0000259" key="5">
    <source>
        <dbReference type="Pfam" id="PF14698"/>
    </source>
</evidence>
<keyword evidence="2" id="KW-0055">Arginine biosynthesis</keyword>
<gene>
    <name evidence="6" type="ORF">SGODD07_01474</name>
</gene>
<dbReference type="Pfam" id="PF14698">
    <property type="entry name" value="ASL_C2"/>
    <property type="match status" value="1"/>
</dbReference>
<proteinExistence type="predicted"/>
<evidence type="ECO:0000313" key="6">
    <source>
        <dbReference type="EMBL" id="KXT70658.1"/>
    </source>
</evidence>
<sequence>MLVSTQQDFSNATELADYLAKKGLPFREAHEIVGKLVLECGKAGYYLQDVPLSRYQEVSSLIEEDIYQVLESQTAVQKRNSLGGTGFAQIRQELERAKKDLNNK</sequence>
<dbReference type="InterPro" id="IPR029419">
    <property type="entry name" value="Arg_succ_lyase_C"/>
</dbReference>
<reference evidence="6 7" key="1">
    <citation type="submission" date="2016-01" db="EMBL/GenBank/DDBJ databases">
        <title>Highly variable Streptococcus oralis are common among viridans streptococci isolated from primates.</title>
        <authorList>
            <person name="Denapaite D."/>
            <person name="Rieger M."/>
            <person name="Koendgen S."/>
            <person name="Brueckner R."/>
            <person name="Ochigava I."/>
            <person name="Kappeler P."/>
            <person name="Maetz-Rensing K."/>
            <person name="Leendertz F."/>
            <person name="Hakenbeck R."/>
        </authorList>
    </citation>
    <scope>NUCLEOTIDE SEQUENCE [LARGE SCALE GENOMIC DNA]</scope>
    <source>
        <strain evidence="6 7">DD07</strain>
    </source>
</reference>
<evidence type="ECO:0000256" key="4">
    <source>
        <dbReference type="ARBA" id="ARBA00023239"/>
    </source>
</evidence>
<evidence type="ECO:0000313" key="7">
    <source>
        <dbReference type="Proteomes" id="UP000070096"/>
    </source>
</evidence>
<protein>
    <recommendedName>
        <fullName evidence="1">argininosuccinate lyase</fullName>
        <ecNumber evidence="1">4.3.2.1</ecNumber>
    </recommendedName>
</protein>
<comment type="caution">
    <text evidence="6">The sequence shown here is derived from an EMBL/GenBank/DDBJ whole genome shotgun (WGS) entry which is preliminary data.</text>
</comment>
<dbReference type="PANTHER" id="PTHR43814:SF1">
    <property type="entry name" value="ARGININOSUCCINATE LYASE"/>
    <property type="match status" value="1"/>
</dbReference>
<dbReference type="AlphaFoldDB" id="A0A139N3Q4"/>
<feature type="domain" description="Argininosuccinate lyase C-terminal" evidence="5">
    <location>
        <begin position="9"/>
        <end position="77"/>
    </location>
</feature>
<accession>A0A139N3Q4</accession>
<dbReference type="EMBL" id="LQRC01000212">
    <property type="protein sequence ID" value="KXT70658.1"/>
    <property type="molecule type" value="Genomic_DNA"/>
</dbReference>
<dbReference type="Gene3D" id="1.10.40.30">
    <property type="entry name" value="Fumarase/aspartase (C-terminal domain)"/>
    <property type="match status" value="1"/>
</dbReference>
<dbReference type="PATRIC" id="fig|1302.21.peg.1647"/>
<dbReference type="PANTHER" id="PTHR43814">
    <property type="entry name" value="ARGININOSUCCINATE LYASE"/>
    <property type="match status" value="1"/>
</dbReference>
<dbReference type="GO" id="GO:0005829">
    <property type="term" value="C:cytosol"/>
    <property type="evidence" value="ECO:0007669"/>
    <property type="project" value="TreeGrafter"/>
</dbReference>
<dbReference type="FunFam" id="1.10.40.30:FF:000001">
    <property type="entry name" value="Argininosuccinate lyase"/>
    <property type="match status" value="1"/>
</dbReference>
<name>A0A139N3Q4_STRGN</name>
<dbReference type="Proteomes" id="UP000070096">
    <property type="component" value="Unassembled WGS sequence"/>
</dbReference>
<evidence type="ECO:0000256" key="1">
    <source>
        <dbReference type="ARBA" id="ARBA00012338"/>
    </source>
</evidence>
<dbReference type="GO" id="GO:0042450">
    <property type="term" value="P:L-arginine biosynthetic process via ornithine"/>
    <property type="evidence" value="ECO:0007669"/>
    <property type="project" value="InterPro"/>
</dbReference>